<feature type="compositionally biased region" description="Acidic residues" evidence="10">
    <location>
        <begin position="568"/>
        <end position="578"/>
    </location>
</feature>
<keyword evidence="5" id="KW-0282">Flagellum</keyword>
<dbReference type="Pfam" id="PF06098">
    <property type="entry name" value="Radial_spoke_3"/>
    <property type="match status" value="1"/>
</dbReference>
<protein>
    <recommendedName>
        <fullName evidence="13">Radial spoke head protein 3 homolog</fullName>
    </recommendedName>
</protein>
<organism evidence="11 12">
    <name type="scientific">Pyrocoelia pectoralis</name>
    <dbReference type="NCBI Taxonomy" id="417401"/>
    <lineage>
        <taxon>Eukaryota</taxon>
        <taxon>Metazoa</taxon>
        <taxon>Ecdysozoa</taxon>
        <taxon>Arthropoda</taxon>
        <taxon>Hexapoda</taxon>
        <taxon>Insecta</taxon>
        <taxon>Pterygota</taxon>
        <taxon>Neoptera</taxon>
        <taxon>Endopterygota</taxon>
        <taxon>Coleoptera</taxon>
        <taxon>Polyphaga</taxon>
        <taxon>Elateriformia</taxon>
        <taxon>Elateroidea</taxon>
        <taxon>Lampyridae</taxon>
        <taxon>Lampyrinae</taxon>
        <taxon>Pyrocoelia</taxon>
    </lineage>
</organism>
<feature type="region of interest" description="Disordered" evidence="10">
    <location>
        <begin position="322"/>
        <end position="341"/>
    </location>
</feature>
<dbReference type="GO" id="GO:0005929">
    <property type="term" value="C:cilium"/>
    <property type="evidence" value="ECO:0007669"/>
    <property type="project" value="TreeGrafter"/>
</dbReference>
<dbReference type="PANTHER" id="PTHR21648:SF0">
    <property type="entry name" value="RADIAL SPOKE HEAD PROTEIN 3 HOMOLOG"/>
    <property type="match status" value="1"/>
</dbReference>
<evidence type="ECO:0000313" key="12">
    <source>
        <dbReference type="Proteomes" id="UP001329430"/>
    </source>
</evidence>
<evidence type="ECO:0000256" key="9">
    <source>
        <dbReference type="SAM" id="Coils"/>
    </source>
</evidence>
<evidence type="ECO:0000256" key="6">
    <source>
        <dbReference type="ARBA" id="ARBA00023069"/>
    </source>
</evidence>
<evidence type="ECO:0000256" key="3">
    <source>
        <dbReference type="ARBA" id="ARBA00022490"/>
    </source>
</evidence>
<dbReference type="PANTHER" id="PTHR21648">
    <property type="entry name" value="FLAGELLAR RADIAL SPOKE PROTEIN 3"/>
    <property type="match status" value="1"/>
</dbReference>
<dbReference type="InterPro" id="IPR009290">
    <property type="entry name" value="Radial_spoke_3"/>
</dbReference>
<feature type="region of interest" description="Disordered" evidence="10">
    <location>
        <begin position="564"/>
        <end position="585"/>
    </location>
</feature>
<evidence type="ECO:0000256" key="5">
    <source>
        <dbReference type="ARBA" id="ARBA00022846"/>
    </source>
</evidence>
<dbReference type="EMBL" id="JAVRBK010000003">
    <property type="protein sequence ID" value="KAK5646117.1"/>
    <property type="molecule type" value="Genomic_DNA"/>
</dbReference>
<keyword evidence="8" id="KW-0966">Cell projection</keyword>
<evidence type="ECO:0000313" key="11">
    <source>
        <dbReference type="EMBL" id="KAK5646117.1"/>
    </source>
</evidence>
<evidence type="ECO:0000256" key="8">
    <source>
        <dbReference type="ARBA" id="ARBA00023273"/>
    </source>
</evidence>
<keyword evidence="4" id="KW-0597">Phosphoprotein</keyword>
<reference evidence="11 12" key="1">
    <citation type="journal article" date="2024" name="Insects">
        <title>An Improved Chromosome-Level Genome Assembly of the Firefly Pyrocoelia pectoralis.</title>
        <authorList>
            <person name="Fu X."/>
            <person name="Meyer-Rochow V.B."/>
            <person name="Ballantyne L."/>
            <person name="Zhu X."/>
        </authorList>
    </citation>
    <scope>NUCLEOTIDE SEQUENCE [LARGE SCALE GENOMIC DNA]</scope>
    <source>
        <strain evidence="11">XCY_ONT2</strain>
    </source>
</reference>
<name>A0AAN7ZKN3_9COLE</name>
<keyword evidence="12" id="KW-1185">Reference proteome</keyword>
<evidence type="ECO:0000256" key="7">
    <source>
        <dbReference type="ARBA" id="ARBA00023212"/>
    </source>
</evidence>
<keyword evidence="7" id="KW-0206">Cytoskeleton</keyword>
<accession>A0AAN7ZKN3</accession>
<gene>
    <name evidence="11" type="ORF">RI129_004581</name>
</gene>
<evidence type="ECO:0000256" key="1">
    <source>
        <dbReference type="ARBA" id="ARBA00004611"/>
    </source>
</evidence>
<dbReference type="Proteomes" id="UP001329430">
    <property type="component" value="Chromosome 3"/>
</dbReference>
<evidence type="ECO:0000256" key="2">
    <source>
        <dbReference type="ARBA" id="ARBA00006737"/>
    </source>
</evidence>
<keyword evidence="6" id="KW-0969">Cilium</keyword>
<proteinExistence type="inferred from homology"/>
<evidence type="ECO:0000256" key="4">
    <source>
        <dbReference type="ARBA" id="ARBA00022553"/>
    </source>
</evidence>
<dbReference type="AlphaFoldDB" id="A0AAN7ZKN3"/>
<comment type="similarity">
    <text evidence="2">Belongs to the flagellar radial spoke RSP3 family.</text>
</comment>
<sequence length="598" mass="68082">MTQFEVPPISTIPSDDLDDNNTAFKVLNQDDLPIIIGESIFKPFSKDGHKFKPNGIVYPTRRLNGNLENSQLKNLTKSNGYIDTQNVINLHKNVSVSNGNLNHCNSAVKERTDKQKLRTLDNTFSKALDAKLKKLQKEEKPTAMKYKTDTPRKPFITTVKKGHFLDPPPEIACLFGFKVEPAVVKEKKLYAYASQPRVLHKATDEEHKSKCEAAATVKVASFVSSSAAVKTQRTDNVDFNSNTSRSQGDAPVPYANLMFEKRVMRGSNFAHPMQTLPRWNPNFAYAKLLSNDKSEGEAESAAARATEARRRALARRKAQKQQIRGAQLRIGSPPPVPGRKHEPVQTELYLEEIWNNPPVNDIYTQTDLFLERPVSPFYVPAKTGADVATQIYPGDLFDFDMEVQPILEVLVGKTIEQALIEVLEEEELAALREQQRRFLEIRAAETAEAQRLQERERRLQNEKRRRMHEYEEGLQYQKEMEERIAAAVLMQGYMADLLPSVIEGLEEEGFLADNAKKDLDESFMPWLMKEVTTELQEMVSSRDVLIDIVREILENRAELYKALRTEKPDEDEEEEENQTDIPLAEHLKLKEALGDTIT</sequence>
<evidence type="ECO:0008006" key="13">
    <source>
        <dbReference type="Google" id="ProtNLM"/>
    </source>
</evidence>
<comment type="caution">
    <text evidence="11">The sequence shown here is derived from an EMBL/GenBank/DDBJ whole genome shotgun (WGS) entry which is preliminary data.</text>
</comment>
<keyword evidence="9" id="KW-0175">Coiled coil</keyword>
<comment type="subcellular location">
    <subcellularLocation>
        <location evidence="1">Cytoplasm</location>
        <location evidence="1">Cytoskeleton</location>
        <location evidence="1">Flagellum axoneme</location>
    </subcellularLocation>
</comment>
<evidence type="ECO:0000256" key="10">
    <source>
        <dbReference type="SAM" id="MobiDB-lite"/>
    </source>
</evidence>
<feature type="coiled-coil region" evidence="9">
    <location>
        <begin position="442"/>
        <end position="469"/>
    </location>
</feature>
<keyword evidence="3" id="KW-0963">Cytoplasm</keyword>